<dbReference type="InterPro" id="IPR036291">
    <property type="entry name" value="NAD(P)-bd_dom_sf"/>
</dbReference>
<organism evidence="3 4">
    <name type="scientific">Penicillium brevicompactum</name>
    <dbReference type="NCBI Taxonomy" id="5074"/>
    <lineage>
        <taxon>Eukaryota</taxon>
        <taxon>Fungi</taxon>
        <taxon>Dikarya</taxon>
        <taxon>Ascomycota</taxon>
        <taxon>Pezizomycotina</taxon>
        <taxon>Eurotiomycetes</taxon>
        <taxon>Eurotiomycetidae</taxon>
        <taxon>Eurotiales</taxon>
        <taxon>Aspergillaceae</taxon>
        <taxon>Penicillium</taxon>
    </lineage>
</organism>
<dbReference type="Gene3D" id="3.40.50.720">
    <property type="entry name" value="NAD(P)-binding Rossmann-like Domain"/>
    <property type="match status" value="1"/>
</dbReference>
<dbReference type="SUPFAM" id="SSF51735">
    <property type="entry name" value="NAD(P)-binding Rossmann-fold domains"/>
    <property type="match status" value="1"/>
</dbReference>
<dbReference type="GO" id="GO:0016020">
    <property type="term" value="C:membrane"/>
    <property type="evidence" value="ECO:0007669"/>
    <property type="project" value="TreeGrafter"/>
</dbReference>
<evidence type="ECO:0000256" key="1">
    <source>
        <dbReference type="ARBA" id="ARBA00006484"/>
    </source>
</evidence>
<dbReference type="PANTHER" id="PTHR44196:SF1">
    <property type="entry name" value="DEHYDROGENASE_REDUCTASE SDR FAMILY MEMBER 7B"/>
    <property type="match status" value="1"/>
</dbReference>
<dbReference type="AlphaFoldDB" id="A0A9W9R1K7"/>
<protein>
    <submittedName>
        <fullName evidence="3">Dehydrogenase/reductase SDR family member 7B</fullName>
    </submittedName>
</protein>
<dbReference type="PANTHER" id="PTHR44196">
    <property type="entry name" value="DEHYDROGENASE/REDUCTASE SDR FAMILY MEMBER 7B"/>
    <property type="match status" value="1"/>
</dbReference>
<dbReference type="EMBL" id="JAPZBQ010000001">
    <property type="protein sequence ID" value="KAJ5352052.1"/>
    <property type="molecule type" value="Genomic_DNA"/>
</dbReference>
<proteinExistence type="inferred from homology"/>
<dbReference type="Pfam" id="PF00106">
    <property type="entry name" value="adh_short"/>
    <property type="match status" value="1"/>
</dbReference>
<dbReference type="InterPro" id="IPR002347">
    <property type="entry name" value="SDR_fam"/>
</dbReference>
<accession>A0A9W9R1K7</accession>
<evidence type="ECO:0000256" key="2">
    <source>
        <dbReference type="ARBA" id="ARBA00023002"/>
    </source>
</evidence>
<dbReference type="Proteomes" id="UP001147695">
    <property type="component" value="Unassembled WGS sequence"/>
</dbReference>
<comment type="similarity">
    <text evidence="1">Belongs to the short-chain dehydrogenases/reductases (SDR) family.</text>
</comment>
<comment type="caution">
    <text evidence="3">The sequence shown here is derived from an EMBL/GenBank/DDBJ whole genome shotgun (WGS) entry which is preliminary data.</text>
</comment>
<reference evidence="3" key="2">
    <citation type="journal article" date="2023" name="IMA Fungus">
        <title>Comparative genomic study of the Penicillium genus elucidates a diverse pangenome and 15 lateral gene transfer events.</title>
        <authorList>
            <person name="Petersen C."/>
            <person name="Sorensen T."/>
            <person name="Nielsen M.R."/>
            <person name="Sondergaard T.E."/>
            <person name="Sorensen J.L."/>
            <person name="Fitzpatrick D.A."/>
            <person name="Frisvad J.C."/>
            <person name="Nielsen K.L."/>
        </authorList>
    </citation>
    <scope>NUCLEOTIDE SEQUENCE</scope>
    <source>
        <strain evidence="3">IBT 35673</strain>
    </source>
</reference>
<gene>
    <name evidence="3" type="ORF">N7452_001026</name>
</gene>
<dbReference type="PRINTS" id="PR00081">
    <property type="entry name" value="GDHRDH"/>
</dbReference>
<evidence type="ECO:0000313" key="3">
    <source>
        <dbReference type="EMBL" id="KAJ5352052.1"/>
    </source>
</evidence>
<keyword evidence="2" id="KW-0560">Oxidoreductase</keyword>
<name>A0A9W9R1K7_PENBR</name>
<reference evidence="3" key="1">
    <citation type="submission" date="2022-12" db="EMBL/GenBank/DDBJ databases">
        <authorList>
            <person name="Petersen C."/>
        </authorList>
    </citation>
    <scope>NUCLEOTIDE SEQUENCE</scope>
    <source>
        <strain evidence="3">IBT 35673</strain>
    </source>
</reference>
<dbReference type="GO" id="GO:0016491">
    <property type="term" value="F:oxidoreductase activity"/>
    <property type="evidence" value="ECO:0007669"/>
    <property type="project" value="UniProtKB-KW"/>
</dbReference>
<dbReference type="CDD" id="cd05233">
    <property type="entry name" value="SDR_c"/>
    <property type="match status" value="1"/>
</dbReference>
<evidence type="ECO:0000313" key="4">
    <source>
        <dbReference type="Proteomes" id="UP001147695"/>
    </source>
</evidence>
<sequence>MSGNLSEDRPHTYPLIDSSKFSGSLKGQVALVTGAGRGIGRAIALAFAHAGANVVCLARTTHEIREVVDLIALETTTEALGISADISRDDDIQDAIQRIKKRFCRVDIIVNNAGIDRIGAFEHETDFKAWWHVLEVNLRGPMALIYQVLPDMLCRNHGVIISIGSRNACFQNGIIEGSPMFGH</sequence>